<dbReference type="Proteomes" id="UP001062846">
    <property type="component" value="Chromosome 7"/>
</dbReference>
<evidence type="ECO:0000313" key="1">
    <source>
        <dbReference type="EMBL" id="KAI8545726.1"/>
    </source>
</evidence>
<protein>
    <submittedName>
        <fullName evidence="1">Uncharacterized protein</fullName>
    </submittedName>
</protein>
<reference evidence="1" key="1">
    <citation type="submission" date="2022-02" db="EMBL/GenBank/DDBJ databases">
        <title>Plant Genome Project.</title>
        <authorList>
            <person name="Zhang R.-G."/>
        </authorList>
    </citation>
    <scope>NUCLEOTIDE SEQUENCE</scope>
    <source>
        <strain evidence="1">AT1</strain>
    </source>
</reference>
<comment type="caution">
    <text evidence="1">The sequence shown here is derived from an EMBL/GenBank/DDBJ whole genome shotgun (WGS) entry which is preliminary data.</text>
</comment>
<name>A0ACC0MXH8_RHOML</name>
<organism evidence="1 2">
    <name type="scientific">Rhododendron molle</name>
    <name type="common">Chinese azalea</name>
    <name type="synonym">Azalea mollis</name>
    <dbReference type="NCBI Taxonomy" id="49168"/>
    <lineage>
        <taxon>Eukaryota</taxon>
        <taxon>Viridiplantae</taxon>
        <taxon>Streptophyta</taxon>
        <taxon>Embryophyta</taxon>
        <taxon>Tracheophyta</taxon>
        <taxon>Spermatophyta</taxon>
        <taxon>Magnoliopsida</taxon>
        <taxon>eudicotyledons</taxon>
        <taxon>Gunneridae</taxon>
        <taxon>Pentapetalae</taxon>
        <taxon>asterids</taxon>
        <taxon>Ericales</taxon>
        <taxon>Ericaceae</taxon>
        <taxon>Ericoideae</taxon>
        <taxon>Rhodoreae</taxon>
        <taxon>Rhododendron</taxon>
    </lineage>
</organism>
<accession>A0ACC0MXH8</accession>
<evidence type="ECO:0000313" key="2">
    <source>
        <dbReference type="Proteomes" id="UP001062846"/>
    </source>
</evidence>
<gene>
    <name evidence="1" type="ORF">RHMOL_Rhmol07G0060700</name>
</gene>
<dbReference type="EMBL" id="CM046394">
    <property type="protein sequence ID" value="KAI8545726.1"/>
    <property type="molecule type" value="Genomic_DNA"/>
</dbReference>
<proteinExistence type="predicted"/>
<sequence>MDYGSYDSSGTDDDLPPSHQNRLPRGGRVAGNGRSAIPGSIPYPRMYGETDMETQIHHLEQEAYSSVLRAFKAQADAITWEKESLITELRKELRLSNEEHRELLGRVNTDDVIRRIREWRQAGGLQAGMLSTGQAVHDPVPSPSVSASRKKQKINQSLPSQSFGAPTPFHLQPVAASAQPSSSAAKRGPIVGAKGKKQKPGPMLPGGSATKMQYPSSGPTGRGQLGNRVSSGALMSERAEGASLDPLVGRKVRTRWPDDNNFYEAVITDYNTAEGRHALVYDIGTANETWEWVNLAEISPEDIQWEGEDPGISRQGGYGGSGHVVGRSVGRDGPPAGGRGRGSTKGQPKKDFAPSQNGIGKKGLDEIQILHTDTLIKEVERVFDASHPDPLEIEKAKKVLKEHEQALTEALARLADISDGESGIEMLPTVLHFFLLILISTSKIYSPTVLNCVQNPLTIEHQQRMASFQGLSFSNSTRFSGFTAKKVSLGSYRVRCEERDYLGADEEKKDGKKRVRILIAGGGVGGLTLALAAKKRGYEVKVFEKDLSAVRGEGQHRGPIQLLSSALAVLEAIDKDVARRIVEAGCVTGDRINGLADGISGEWFTKFDLLTPAVTRGLPVTQVICRIALQDILVSAVGQEILSNNSKVVDFVEDSGKVRVILEDGRQFEDKKKRLLKLFGSWCSEVVMLISETPEDMILRRDIYDRDMIYSWGVGCVTLLGDAAHPMQPNLGQGGCMAIEDCYQLILELDKITENGTDVCLPNEIASALKRYEEKRMFRVSVVHTMSRMASRMLADYRPYMDFGSGPLSIVVKGSNIGNGSANEQGFSEGHATLHRITPELNQLLDDDVVFEFKVIKTTSTSGCSFGEECHFLHYVPGGYSAVSQMTNMGGNHHIPSGRNPMAPPPFTDGPAPTVKSKLCNKFNTAEGCKFGNKCRFAHGEMELGRPSFPPHEDPRGMGPMMNRFTGRSDPPQHGLAAAANFGASATAKISIDASLAGAVIGKGGVNSKQICRVTGVKLAIKEHDTDPNQRNIELEGTFDQIKQASAMVGELIMNVGAAHHHHPPPAKPSLAAAPANNFKTKVCEHFTKGSCTFGERCHFAHGDVMAPPKKKTKGNVVDVDCRNEELKEMDEECRNEVPKHPRNAWIFFYQEQCKLKDDVSLKSMSMEEISEKWKALGDHARQKYKKKSIKSSEKYKEDKIKLDLPKAPKVNTFISRTQLKAAYDRMQELDPFQVESVKAMGFGGILELKCTKLDRSLCEWLVRHFDPVSLCLHVHGKDCIITPLDVNHILGLPCGGQKVILKGEYTEIHELCLRHEVGDQGSISFDHLHNYLMNNKKDDDDFKVSFLLYIMGTILCPTSEFGVNKRFLHALKDLSSVRKLDWSQFVLKFLAEGIQKYQKGRKVIRGCLLFLMLFYLEHCTPAEYFTSRCGMRPSPRLSAWEDKDIRKRACWFNKTSKRKGEKVKVIIEDGVGKRERMMNQGKEVDHDKSMENG</sequence>
<keyword evidence="2" id="KW-1185">Reference proteome</keyword>